<dbReference type="RefSeq" id="WP_103939297.1">
    <property type="nucleotide sequence ID" value="NZ_FNVO01000008.1"/>
</dbReference>
<dbReference type="AlphaFoldDB" id="A0A1H6BYT7"/>
<name>A0A1H6BYT7_9ACTN</name>
<gene>
    <name evidence="2" type="ORF">SAMN04489712_108144</name>
</gene>
<sequence length="90" mass="9160">MVIGDIVIAVVFGSIVGVLGRLVVPGRRPAPLWLVVVAGVAAAIIGAWLGQVLFGWENGALSFPVVLLQIMLAAIGVFTAATLGLRRGGA</sequence>
<feature type="transmembrane region" description="Helical" evidence="1">
    <location>
        <begin position="31"/>
        <end position="49"/>
    </location>
</feature>
<evidence type="ECO:0000313" key="2">
    <source>
        <dbReference type="EMBL" id="SEG65864.1"/>
    </source>
</evidence>
<proteinExistence type="predicted"/>
<feature type="transmembrane region" description="Helical" evidence="1">
    <location>
        <begin position="6"/>
        <end position="24"/>
    </location>
</feature>
<keyword evidence="1" id="KW-0472">Membrane</keyword>
<protein>
    <recommendedName>
        <fullName evidence="4">Transglycosylase associated protein</fullName>
    </recommendedName>
</protein>
<accession>A0A1H6BYT7</accession>
<evidence type="ECO:0000256" key="1">
    <source>
        <dbReference type="SAM" id="Phobius"/>
    </source>
</evidence>
<evidence type="ECO:0008006" key="4">
    <source>
        <dbReference type="Google" id="ProtNLM"/>
    </source>
</evidence>
<organism evidence="2 3">
    <name type="scientific">Thermomonospora echinospora</name>
    <dbReference type="NCBI Taxonomy" id="1992"/>
    <lineage>
        <taxon>Bacteria</taxon>
        <taxon>Bacillati</taxon>
        <taxon>Actinomycetota</taxon>
        <taxon>Actinomycetes</taxon>
        <taxon>Streptosporangiales</taxon>
        <taxon>Thermomonosporaceae</taxon>
        <taxon>Thermomonospora</taxon>
    </lineage>
</organism>
<reference evidence="3" key="1">
    <citation type="submission" date="2016-10" db="EMBL/GenBank/DDBJ databases">
        <authorList>
            <person name="Varghese N."/>
            <person name="Submissions S."/>
        </authorList>
    </citation>
    <scope>NUCLEOTIDE SEQUENCE [LARGE SCALE GENOMIC DNA]</scope>
    <source>
        <strain evidence="3">DSM 43163</strain>
    </source>
</reference>
<keyword evidence="1" id="KW-0812">Transmembrane</keyword>
<dbReference type="EMBL" id="FNVO01000008">
    <property type="protein sequence ID" value="SEG65864.1"/>
    <property type="molecule type" value="Genomic_DNA"/>
</dbReference>
<keyword evidence="3" id="KW-1185">Reference proteome</keyword>
<evidence type="ECO:0000313" key="3">
    <source>
        <dbReference type="Proteomes" id="UP000236723"/>
    </source>
</evidence>
<feature type="transmembrane region" description="Helical" evidence="1">
    <location>
        <begin position="61"/>
        <end position="85"/>
    </location>
</feature>
<dbReference type="Proteomes" id="UP000236723">
    <property type="component" value="Unassembled WGS sequence"/>
</dbReference>
<keyword evidence="1" id="KW-1133">Transmembrane helix</keyword>